<dbReference type="InterPro" id="IPR003961">
    <property type="entry name" value="FN3_dom"/>
</dbReference>
<reference evidence="5" key="1">
    <citation type="submission" date="2017-02" db="UniProtKB">
        <authorList>
            <consortium name="WormBaseParasite"/>
        </authorList>
    </citation>
    <scope>IDENTIFICATION</scope>
</reference>
<dbReference type="WBParaSite" id="TTAC_0000513901-mRNA-1">
    <property type="protein sequence ID" value="TTAC_0000513901-mRNA-1"/>
    <property type="gene ID" value="TTAC_0000513901"/>
</dbReference>
<feature type="region of interest" description="Disordered" evidence="1">
    <location>
        <begin position="163"/>
        <end position="186"/>
    </location>
</feature>
<dbReference type="PROSITE" id="PS50853">
    <property type="entry name" value="FN3"/>
    <property type="match status" value="1"/>
</dbReference>
<name>A0A0R3WWJ9_HYDTA</name>
<evidence type="ECO:0000259" key="2">
    <source>
        <dbReference type="PROSITE" id="PS50853"/>
    </source>
</evidence>
<dbReference type="SUPFAM" id="SSF49265">
    <property type="entry name" value="Fibronectin type III"/>
    <property type="match status" value="1"/>
</dbReference>
<accession>A0A0R3WWJ9</accession>
<dbReference type="InterPro" id="IPR013783">
    <property type="entry name" value="Ig-like_fold"/>
</dbReference>
<dbReference type="InterPro" id="IPR036116">
    <property type="entry name" value="FN3_sf"/>
</dbReference>
<evidence type="ECO:0000313" key="3">
    <source>
        <dbReference type="EMBL" id="VDM26314.1"/>
    </source>
</evidence>
<reference evidence="3 4" key="2">
    <citation type="submission" date="2018-11" db="EMBL/GenBank/DDBJ databases">
        <authorList>
            <consortium name="Pathogen Informatics"/>
        </authorList>
    </citation>
    <scope>NUCLEOTIDE SEQUENCE [LARGE SCALE GENOMIC DNA]</scope>
</reference>
<evidence type="ECO:0000313" key="4">
    <source>
        <dbReference type="Proteomes" id="UP000274429"/>
    </source>
</evidence>
<dbReference type="Gene3D" id="2.60.40.10">
    <property type="entry name" value="Immunoglobulins"/>
    <property type="match status" value="1"/>
</dbReference>
<organism evidence="5">
    <name type="scientific">Hydatigena taeniaeformis</name>
    <name type="common">Feline tapeworm</name>
    <name type="synonym">Taenia taeniaeformis</name>
    <dbReference type="NCBI Taxonomy" id="6205"/>
    <lineage>
        <taxon>Eukaryota</taxon>
        <taxon>Metazoa</taxon>
        <taxon>Spiralia</taxon>
        <taxon>Lophotrochozoa</taxon>
        <taxon>Platyhelminthes</taxon>
        <taxon>Cestoda</taxon>
        <taxon>Eucestoda</taxon>
        <taxon>Cyclophyllidea</taxon>
        <taxon>Taeniidae</taxon>
        <taxon>Hydatigera</taxon>
    </lineage>
</organism>
<feature type="domain" description="Fibronectin type-III" evidence="2">
    <location>
        <begin position="81"/>
        <end position="173"/>
    </location>
</feature>
<protein>
    <submittedName>
        <fullName evidence="5">Fibronectin type-III domain-containing protein</fullName>
    </submittedName>
</protein>
<evidence type="ECO:0000256" key="1">
    <source>
        <dbReference type="SAM" id="MobiDB-lite"/>
    </source>
</evidence>
<dbReference type="CDD" id="cd00063">
    <property type="entry name" value="FN3"/>
    <property type="match status" value="1"/>
</dbReference>
<keyword evidence="4" id="KW-1185">Reference proteome</keyword>
<sequence>MLDAEVTVTALPTSHPESAKSASALIRDGKVTLLGLTPNTLYTVNVTIVQNEEVLVESKDSIRTRHQDVARERTMDEVDESPVPFYDVYVNSQAIRLTWEPDTMKEMAEEEVVLMLWKKSEPRTLKTEHALISDGEVTLDGLAPATLYTMTVTVTQKGKPDWRFSQDIETPSTGKREHSSRLHLVA</sequence>
<proteinExistence type="predicted"/>
<dbReference type="EMBL" id="UYWX01006316">
    <property type="protein sequence ID" value="VDM26314.1"/>
    <property type="molecule type" value="Genomic_DNA"/>
</dbReference>
<gene>
    <name evidence="3" type="ORF">TTAC_LOCUS5124</name>
</gene>
<dbReference type="AlphaFoldDB" id="A0A0R3WWJ9"/>
<evidence type="ECO:0000313" key="5">
    <source>
        <dbReference type="WBParaSite" id="TTAC_0000513901-mRNA-1"/>
    </source>
</evidence>
<dbReference type="Proteomes" id="UP000274429">
    <property type="component" value="Unassembled WGS sequence"/>
</dbReference>